<dbReference type="KEGG" id="bgoe:IFJ75_15930"/>
<name>A0A975C1G6_9CAUL</name>
<reference evidence="3" key="1">
    <citation type="submission" date="2020-09" db="EMBL/GenBank/DDBJ databases">
        <title>Brevundimonas sp. LVF2 isolated from a puddle in Goettingen, Germany.</title>
        <authorList>
            <person name="Friedrich I."/>
            <person name="Klassen A."/>
            <person name="Hannes N."/>
            <person name="Schneider D."/>
            <person name="Hertel R."/>
            <person name="Daniel R."/>
        </authorList>
    </citation>
    <scope>NUCLEOTIDE SEQUENCE</scope>
    <source>
        <strain evidence="3">LVF2</strain>
    </source>
</reference>
<dbReference type="InterPro" id="IPR001387">
    <property type="entry name" value="Cro/C1-type_HTH"/>
</dbReference>
<gene>
    <name evidence="3" type="ORF">IFJ75_15930</name>
</gene>
<keyword evidence="4" id="KW-1185">Reference proteome</keyword>
<dbReference type="PROSITE" id="PS50943">
    <property type="entry name" value="HTH_CROC1"/>
    <property type="match status" value="1"/>
</dbReference>
<organism evidence="3 4">
    <name type="scientific">Brevundimonas goettingensis</name>
    <dbReference type="NCBI Taxonomy" id="2774190"/>
    <lineage>
        <taxon>Bacteria</taxon>
        <taxon>Pseudomonadati</taxon>
        <taxon>Pseudomonadota</taxon>
        <taxon>Alphaproteobacteria</taxon>
        <taxon>Caulobacterales</taxon>
        <taxon>Caulobacteraceae</taxon>
        <taxon>Brevundimonas</taxon>
    </lineage>
</organism>
<dbReference type="Pfam" id="PF01381">
    <property type="entry name" value="HTH_3"/>
    <property type="match status" value="1"/>
</dbReference>
<sequence>MPRTPDRVDAFVGARIAQRRAALGLSQQALADRLGISSQQIQKYEAGSNRVSVSRLHRIATVLGAATAGFFPPPAPDMAQEGPPGGSVGADAAEAEWLIGLRFLTASAEGRAVATGFGLIESRDARRAVATIVEALASR</sequence>
<protein>
    <submittedName>
        <fullName evidence="3">Helix-turn-helix transcriptional regulator</fullName>
    </submittedName>
</protein>
<dbReference type="Proteomes" id="UP000663918">
    <property type="component" value="Chromosome"/>
</dbReference>
<evidence type="ECO:0000313" key="3">
    <source>
        <dbReference type="EMBL" id="QTC90709.1"/>
    </source>
</evidence>
<proteinExistence type="predicted"/>
<dbReference type="GO" id="GO:0003700">
    <property type="term" value="F:DNA-binding transcription factor activity"/>
    <property type="evidence" value="ECO:0007669"/>
    <property type="project" value="TreeGrafter"/>
</dbReference>
<dbReference type="AlphaFoldDB" id="A0A975C1G6"/>
<dbReference type="InterPro" id="IPR050807">
    <property type="entry name" value="TransReg_Diox_bact_type"/>
</dbReference>
<dbReference type="PANTHER" id="PTHR46797:SF1">
    <property type="entry name" value="METHYLPHOSPHONATE SYNTHASE"/>
    <property type="match status" value="1"/>
</dbReference>
<evidence type="ECO:0000259" key="2">
    <source>
        <dbReference type="PROSITE" id="PS50943"/>
    </source>
</evidence>
<dbReference type="PANTHER" id="PTHR46797">
    <property type="entry name" value="HTH-TYPE TRANSCRIPTIONAL REGULATOR"/>
    <property type="match status" value="1"/>
</dbReference>
<dbReference type="EMBL" id="CP062222">
    <property type="protein sequence ID" value="QTC90709.1"/>
    <property type="molecule type" value="Genomic_DNA"/>
</dbReference>
<dbReference type="RefSeq" id="WP_207869334.1">
    <property type="nucleotide sequence ID" value="NZ_CP062222.1"/>
</dbReference>
<evidence type="ECO:0000256" key="1">
    <source>
        <dbReference type="ARBA" id="ARBA00023125"/>
    </source>
</evidence>
<dbReference type="CDD" id="cd00093">
    <property type="entry name" value="HTH_XRE"/>
    <property type="match status" value="1"/>
</dbReference>
<keyword evidence="1" id="KW-0238">DNA-binding</keyword>
<dbReference type="GO" id="GO:0005829">
    <property type="term" value="C:cytosol"/>
    <property type="evidence" value="ECO:0007669"/>
    <property type="project" value="TreeGrafter"/>
</dbReference>
<dbReference type="InterPro" id="IPR010982">
    <property type="entry name" value="Lambda_DNA-bd_dom_sf"/>
</dbReference>
<dbReference type="SMART" id="SM00530">
    <property type="entry name" value="HTH_XRE"/>
    <property type="match status" value="1"/>
</dbReference>
<dbReference type="GO" id="GO:0003677">
    <property type="term" value="F:DNA binding"/>
    <property type="evidence" value="ECO:0007669"/>
    <property type="project" value="UniProtKB-KW"/>
</dbReference>
<accession>A0A975C1G6</accession>
<dbReference type="Gene3D" id="1.10.260.40">
    <property type="entry name" value="lambda repressor-like DNA-binding domains"/>
    <property type="match status" value="1"/>
</dbReference>
<evidence type="ECO:0000313" key="4">
    <source>
        <dbReference type="Proteomes" id="UP000663918"/>
    </source>
</evidence>
<dbReference type="SUPFAM" id="SSF47413">
    <property type="entry name" value="lambda repressor-like DNA-binding domains"/>
    <property type="match status" value="1"/>
</dbReference>
<feature type="domain" description="HTH cro/C1-type" evidence="2">
    <location>
        <begin position="16"/>
        <end position="70"/>
    </location>
</feature>